<keyword evidence="3" id="KW-0808">Transferase</keyword>
<keyword evidence="11" id="KW-1185">Reference proteome</keyword>
<keyword evidence="6" id="KW-0143">Chaperone</keyword>
<keyword evidence="8" id="KW-1133">Transmembrane helix</keyword>
<dbReference type="PRINTS" id="PR00625">
    <property type="entry name" value="JDOMAIN"/>
</dbReference>
<feature type="compositionally biased region" description="Low complexity" evidence="7">
    <location>
        <begin position="732"/>
        <end position="742"/>
    </location>
</feature>
<feature type="transmembrane region" description="Helical" evidence="8">
    <location>
        <begin position="1580"/>
        <end position="1598"/>
    </location>
</feature>
<dbReference type="EMBL" id="JABAYA010000008">
    <property type="protein sequence ID" value="KAF7731697.1"/>
    <property type="molecule type" value="Genomic_DNA"/>
</dbReference>
<dbReference type="GO" id="GO:0016740">
    <property type="term" value="F:transferase activity"/>
    <property type="evidence" value="ECO:0007669"/>
    <property type="project" value="UniProtKB-KW"/>
</dbReference>
<dbReference type="InterPro" id="IPR018253">
    <property type="entry name" value="DnaJ_domain_CS"/>
</dbReference>
<dbReference type="GO" id="GO:0042407">
    <property type="term" value="P:cristae formation"/>
    <property type="evidence" value="ECO:0007669"/>
    <property type="project" value="TreeGrafter"/>
</dbReference>
<evidence type="ECO:0000259" key="9">
    <source>
        <dbReference type="PROSITE" id="PS50076"/>
    </source>
</evidence>
<evidence type="ECO:0000256" key="6">
    <source>
        <dbReference type="ARBA" id="ARBA00023186"/>
    </source>
</evidence>
<proteinExistence type="predicted"/>
<dbReference type="Pfam" id="PF22997">
    <property type="entry name" value="CHS4"/>
    <property type="match status" value="1"/>
</dbReference>
<feature type="transmembrane region" description="Helical" evidence="8">
    <location>
        <begin position="873"/>
        <end position="891"/>
    </location>
</feature>
<organism evidence="10 11">
    <name type="scientific">Apophysomyces ossiformis</name>
    <dbReference type="NCBI Taxonomy" id="679940"/>
    <lineage>
        <taxon>Eukaryota</taxon>
        <taxon>Fungi</taxon>
        <taxon>Fungi incertae sedis</taxon>
        <taxon>Mucoromycota</taxon>
        <taxon>Mucoromycotina</taxon>
        <taxon>Mucoromycetes</taxon>
        <taxon>Mucorales</taxon>
        <taxon>Mucorineae</taxon>
        <taxon>Mucoraceae</taxon>
        <taxon>Apophysomyces</taxon>
    </lineage>
</organism>
<dbReference type="InterPro" id="IPR054295">
    <property type="entry name" value="CHS4-like_dom"/>
</dbReference>
<protein>
    <recommendedName>
        <fullName evidence="9">J domain-containing protein</fullName>
    </recommendedName>
</protein>
<dbReference type="InterPro" id="IPR029044">
    <property type="entry name" value="Nucleotide-diphossugar_trans"/>
</dbReference>
<keyword evidence="4 8" id="KW-0472">Membrane</keyword>
<dbReference type="GO" id="GO:0005886">
    <property type="term" value="C:plasma membrane"/>
    <property type="evidence" value="ECO:0007669"/>
    <property type="project" value="UniProtKB-SubCell"/>
</dbReference>
<feature type="compositionally biased region" description="Low complexity" evidence="7">
    <location>
        <begin position="626"/>
        <end position="645"/>
    </location>
</feature>
<evidence type="ECO:0000256" key="3">
    <source>
        <dbReference type="ARBA" id="ARBA00022679"/>
    </source>
</evidence>
<dbReference type="InterPro" id="IPR001623">
    <property type="entry name" value="DnaJ_domain"/>
</dbReference>
<feature type="region of interest" description="Disordered" evidence="7">
    <location>
        <begin position="582"/>
        <end position="806"/>
    </location>
</feature>
<dbReference type="GO" id="GO:0005739">
    <property type="term" value="C:mitochondrion"/>
    <property type="evidence" value="ECO:0007669"/>
    <property type="project" value="GOC"/>
</dbReference>
<feature type="region of interest" description="Disordered" evidence="7">
    <location>
        <begin position="1"/>
        <end position="23"/>
    </location>
</feature>
<dbReference type="InterPro" id="IPR052243">
    <property type="entry name" value="Mito_inner_membrane_organizer"/>
</dbReference>
<dbReference type="CDD" id="cd04190">
    <property type="entry name" value="Chitin_synth_C"/>
    <property type="match status" value="1"/>
</dbReference>
<evidence type="ECO:0000313" key="10">
    <source>
        <dbReference type="EMBL" id="KAF7731697.1"/>
    </source>
</evidence>
<feature type="compositionally biased region" description="Basic and acidic residues" evidence="7">
    <location>
        <begin position="684"/>
        <end position="693"/>
    </location>
</feature>
<reference evidence="10" key="1">
    <citation type="submission" date="2020-01" db="EMBL/GenBank/DDBJ databases">
        <title>Genome Sequencing of Three Apophysomyces-Like Fungal Strains Confirms a Novel Fungal Genus in the Mucoromycota with divergent Burkholderia-like Endosymbiotic Bacteria.</title>
        <authorList>
            <person name="Stajich J.E."/>
            <person name="Macias A.M."/>
            <person name="Carter-House D."/>
            <person name="Lovett B."/>
            <person name="Kasson L.R."/>
            <person name="Berry K."/>
            <person name="Grigoriev I."/>
            <person name="Chang Y."/>
            <person name="Spatafora J."/>
            <person name="Kasson M.T."/>
        </authorList>
    </citation>
    <scope>NUCLEOTIDE SEQUENCE</scope>
    <source>
        <strain evidence="10">NRRL A-21654</strain>
    </source>
</reference>
<name>A0A8H7ETT6_9FUNG</name>
<dbReference type="PROSITE" id="PS00636">
    <property type="entry name" value="DNAJ_1"/>
    <property type="match status" value="1"/>
</dbReference>
<dbReference type="SUPFAM" id="SSF53448">
    <property type="entry name" value="Nucleotide-diphospho-sugar transferases"/>
    <property type="match status" value="1"/>
</dbReference>
<dbReference type="Pfam" id="PF11875">
    <property type="entry name" value="DnaJ-like_C11_C"/>
    <property type="match status" value="1"/>
</dbReference>
<gene>
    <name evidence="10" type="ORF">EC973_008869</name>
</gene>
<feature type="transmembrane region" description="Helical" evidence="8">
    <location>
        <begin position="1634"/>
        <end position="1655"/>
    </location>
</feature>
<feature type="transmembrane region" description="Helical" evidence="8">
    <location>
        <begin position="1610"/>
        <end position="1628"/>
    </location>
</feature>
<dbReference type="Pfam" id="PF03142">
    <property type="entry name" value="Chitin_synth_2"/>
    <property type="match status" value="1"/>
</dbReference>
<feature type="compositionally biased region" description="Polar residues" evidence="7">
    <location>
        <begin position="1"/>
        <end position="11"/>
    </location>
</feature>
<comment type="subcellular location">
    <subcellularLocation>
        <location evidence="1">Cell membrane</location>
        <topology evidence="1">Multi-pass membrane protein</topology>
    </subcellularLocation>
</comment>
<dbReference type="PANTHER" id="PTHR44157">
    <property type="entry name" value="DNAJ HOMOLOG SUBFAMILY C MEMBER 11"/>
    <property type="match status" value="1"/>
</dbReference>
<evidence type="ECO:0000256" key="4">
    <source>
        <dbReference type="ARBA" id="ARBA00023136"/>
    </source>
</evidence>
<keyword evidence="2" id="KW-1003">Cell membrane</keyword>
<dbReference type="InterPro" id="IPR024586">
    <property type="entry name" value="DnaJ-like_C11_C"/>
</dbReference>
<dbReference type="CDD" id="cd06257">
    <property type="entry name" value="DnaJ"/>
    <property type="match status" value="1"/>
</dbReference>
<dbReference type="InterPro" id="IPR055225">
    <property type="entry name" value="DNAJC11-like_beta-barrel"/>
</dbReference>
<dbReference type="SUPFAM" id="SSF46565">
    <property type="entry name" value="Chaperone J-domain"/>
    <property type="match status" value="1"/>
</dbReference>
<evidence type="ECO:0000256" key="7">
    <source>
        <dbReference type="SAM" id="MobiDB-lite"/>
    </source>
</evidence>
<dbReference type="InterPro" id="IPR036869">
    <property type="entry name" value="J_dom_sf"/>
</dbReference>
<feature type="transmembrane region" description="Helical" evidence="8">
    <location>
        <begin position="1109"/>
        <end position="1136"/>
    </location>
</feature>
<dbReference type="Proteomes" id="UP000605846">
    <property type="component" value="Unassembled WGS sequence"/>
</dbReference>
<dbReference type="SMART" id="SM00271">
    <property type="entry name" value="DnaJ"/>
    <property type="match status" value="1"/>
</dbReference>
<evidence type="ECO:0000256" key="5">
    <source>
        <dbReference type="ARBA" id="ARBA00023180"/>
    </source>
</evidence>
<comment type="caution">
    <text evidence="10">The sequence shown here is derived from an EMBL/GenBank/DDBJ whole genome shotgun (WGS) entry which is preliminary data.</text>
</comment>
<sequence length="1761" mass="197402">MDPYNYTQSNVLSDEELEEDELSALEKELAPQSADYYAILNVSRTATEEELKDSYKKLCRFFHPDKHNTEENRKMAEARFQVIQKAYEVLMDSTKRAIYDTYGEQGLNATWEVGQRFKSTEELRAEYEKKARLQREQVLENLVRSRAEFQLTVDASQVFDPYEPPVFQAFGEPSKPKKRSPLRSLTRAHLQQLFMRHSFQTELGPQTHAVISGSMVSSNGTGGGNVMGTVRHTVSPKLAAEISATLLRPRICTLKTFYNMSPDSFINMDMQARTIYAPPIVKITAGRRLFAATSGYITYRTGVWSLGPWGGDVSRKMDKSSVALGLAGSKKKGNYSLELQTGIIASHIAAEYSHKLTNQVRIRISGAISTMGGITASIGSDHKVSEHVRFGMSLDCGVPSGVVVQFRASRLGQKITIPVSLSPEFDLKLAFFGAVVPASAMVILDQLVLKPRRRRQIKEKIQQLREEHAEYLATRQKEALDAQHLMSEIAERKRRQEEKKKDGLIIVKAWYGHLENLGEDEEEAEGVIDVTVVIQTLVNDSRLTIPGGHSKTNILGFYDPCLGERKKLRVQYMFQHRLHEVTESSETTYSAKPRRRLSLETMSNPNRASGYAPALRGYSPDSRGTQSPRQSYQQRSHRPSQSPSSHGMDGMSRPRPPPHRQHPHQSGQPQPGQRSSMHPSQRMSDYRQREHMHQSQRMMMASGPGGRQVRPPVTYNPHNVGPGSNQPQGPYRRGSLGRSRSLTRPERQRPRPGMIRSPSQQRAMAGRYPVGGNPMMQHPSRPRIPNQPMSNRLQQQLQQQKMHQQQEALLVQTPAQQKQTKPEEDEEKPKVLTNWWAWTAFLATCCIPNWFIRVCLRKPNPMMQQAWREKLTLVYIILILCGALAYVTYGLNKTLCPAYEKNNPYSVNLDGRQVPVYRRDVRVFGKLYPLDVMKDFFATQGLNFTNDYENMEIGSIFDGDTTGACARYDKGSSTTLGPCRLDSPYGGSLVTKTGQCIPLRELTTYYSSSISLGFDWADLQPKGLQGLGHTDVELAVLGDAVLNLTRYINSNIAYFGDKVDTTLRASLGNDVSYSLLYSQAGRDARTCLTARYAVGIMETETGGCIADKIIMTLMLSVIITMIVVRYSMALLFQWFIASRLVKPGGRSNWLAWRSIKGGNNDPANHVPGPYNNYGPMNVARGSSTSLGSGSSRGTPLSEQSSAIELGGPRSDIVQTELYTVMLVTCYSEGEEGLRCTMDSLAETTYSKKHKIFFVIADGMITGAGESKSTPDIVIGMMDLDPAMNNPKPASYLAIADGEKQLNMAKVYAGHYKGVPCITIVKSGTEEEGNAPKSGNRGKRDSQLILMSFFQRVLFNDRLSELDYEIFWKMTWLMKGVTPDKFELVLMVDADTKVLPDALTYMVAAMANDITIMGLCGETRIANKRASWVTAIQVFEYYISHHYAKAFESLFGIVTCLPGCFSMYRIKSPKNGAWVPILANPDIILEYNQNVVTTLHAKNLLLLGEDRFLTTLMLRTFPKRQMMFVPQARCKTVVPDEFKVLLSQRRRWINSTVHNLMELVLVSDLCGIACLSMQFSVFVDLIGTLVLPAAICMTIYLIIDTGISDNPQWQSLALLCAILGLPAVLIAITTFKIIYILWMCVYIIALPIWNFVLPLYSFWHFDDFSWGATRVVAGEKKDKGHGDAEGKFDSSRLLMKKWEDWEAERTGQRVAKNKFALKTPLDPPSAFDGNKSTITPATAPFGTIFNDRKMFGSTPSINTPST</sequence>
<keyword evidence="8" id="KW-0812">Transmembrane</keyword>
<dbReference type="PANTHER" id="PTHR44157:SF1">
    <property type="entry name" value="DNAJ HOMOLOG SUBFAMILY C MEMBER 11"/>
    <property type="match status" value="1"/>
</dbReference>
<feature type="compositionally biased region" description="Acidic residues" evidence="7">
    <location>
        <begin position="13"/>
        <end position="23"/>
    </location>
</feature>
<dbReference type="OrthoDB" id="370884at2759"/>
<feature type="compositionally biased region" description="Low complexity" evidence="7">
    <location>
        <begin position="664"/>
        <end position="676"/>
    </location>
</feature>
<feature type="compositionally biased region" description="Low complexity" evidence="7">
    <location>
        <begin position="1181"/>
        <end position="1197"/>
    </location>
</feature>
<dbReference type="PROSITE" id="PS50076">
    <property type="entry name" value="DNAJ_2"/>
    <property type="match status" value="1"/>
</dbReference>
<feature type="region of interest" description="Disordered" evidence="7">
    <location>
        <begin position="1181"/>
        <end position="1205"/>
    </location>
</feature>
<dbReference type="Pfam" id="PF00226">
    <property type="entry name" value="DnaJ"/>
    <property type="match status" value="1"/>
</dbReference>
<keyword evidence="5" id="KW-0325">Glycoprotein</keyword>
<feature type="compositionally biased region" description="Low complexity" evidence="7">
    <location>
        <begin position="793"/>
        <end position="806"/>
    </location>
</feature>
<dbReference type="Pfam" id="PF22774">
    <property type="entry name" value="DNAJC11_beta-barrel"/>
    <property type="match status" value="1"/>
</dbReference>
<evidence type="ECO:0000313" key="11">
    <source>
        <dbReference type="Proteomes" id="UP000605846"/>
    </source>
</evidence>
<evidence type="ECO:0000256" key="1">
    <source>
        <dbReference type="ARBA" id="ARBA00004651"/>
    </source>
</evidence>
<accession>A0A8H7ETT6</accession>
<evidence type="ECO:0000256" key="2">
    <source>
        <dbReference type="ARBA" id="ARBA00022475"/>
    </source>
</evidence>
<feature type="domain" description="J" evidence="9">
    <location>
        <begin position="35"/>
        <end position="103"/>
    </location>
</feature>
<dbReference type="Gene3D" id="1.10.287.110">
    <property type="entry name" value="DnaJ domain"/>
    <property type="match status" value="1"/>
</dbReference>
<evidence type="ECO:0000256" key="8">
    <source>
        <dbReference type="SAM" id="Phobius"/>
    </source>
</evidence>